<protein>
    <submittedName>
        <fullName evidence="1">Uncharacterized protein</fullName>
    </submittedName>
</protein>
<proteinExistence type="predicted"/>
<dbReference type="PATRIC" id="fig|1423786.4.peg.1677"/>
<evidence type="ECO:0000313" key="1">
    <source>
        <dbReference type="EMBL" id="KRM43413.1"/>
    </source>
</evidence>
<dbReference type="RefSeq" id="WP_008215028.1">
    <property type="nucleotide sequence ID" value="NZ_AZFZ01000034.1"/>
</dbReference>
<accession>A0A0R1YNE7</accession>
<sequence>MISHQEARQTIIDLIDVGSNSVDDFEKKKRWLAETNDNGISNLDAAARLLQHPEEMDARFEGAGQMKEFAEFLRDEPTDSLAE</sequence>
<organism evidence="1 2">
    <name type="scientific">Lentilactobacillus parafarraginis DSM 18390 = JCM 14109</name>
    <dbReference type="NCBI Taxonomy" id="1423786"/>
    <lineage>
        <taxon>Bacteria</taxon>
        <taxon>Bacillati</taxon>
        <taxon>Bacillota</taxon>
        <taxon>Bacilli</taxon>
        <taxon>Lactobacillales</taxon>
        <taxon>Lactobacillaceae</taxon>
        <taxon>Lentilactobacillus</taxon>
    </lineage>
</organism>
<reference evidence="1 2" key="1">
    <citation type="journal article" date="2015" name="Genome Announc.">
        <title>Expanding the biotechnology potential of lactobacilli through comparative genomics of 213 strains and associated genera.</title>
        <authorList>
            <person name="Sun Z."/>
            <person name="Harris H.M."/>
            <person name="McCann A."/>
            <person name="Guo C."/>
            <person name="Argimon S."/>
            <person name="Zhang W."/>
            <person name="Yang X."/>
            <person name="Jeffery I.B."/>
            <person name="Cooney J.C."/>
            <person name="Kagawa T.F."/>
            <person name="Liu W."/>
            <person name="Song Y."/>
            <person name="Salvetti E."/>
            <person name="Wrobel A."/>
            <person name="Rasinkangas P."/>
            <person name="Parkhill J."/>
            <person name="Rea M.C."/>
            <person name="O'Sullivan O."/>
            <person name="Ritari J."/>
            <person name="Douillard F.P."/>
            <person name="Paul Ross R."/>
            <person name="Yang R."/>
            <person name="Briner A.E."/>
            <person name="Felis G.E."/>
            <person name="de Vos W.M."/>
            <person name="Barrangou R."/>
            <person name="Klaenhammer T.R."/>
            <person name="Caufield P.W."/>
            <person name="Cui Y."/>
            <person name="Zhang H."/>
            <person name="O'Toole P.W."/>
        </authorList>
    </citation>
    <scope>NUCLEOTIDE SEQUENCE [LARGE SCALE GENOMIC DNA]</scope>
    <source>
        <strain evidence="1 2">DSM 18390</strain>
    </source>
</reference>
<evidence type="ECO:0000313" key="2">
    <source>
        <dbReference type="Proteomes" id="UP000051010"/>
    </source>
</evidence>
<dbReference type="Proteomes" id="UP000051010">
    <property type="component" value="Unassembled WGS sequence"/>
</dbReference>
<dbReference type="AlphaFoldDB" id="A0A0R1YNE7"/>
<comment type="caution">
    <text evidence="1">The sequence shown here is derived from an EMBL/GenBank/DDBJ whole genome shotgun (WGS) entry which is preliminary data.</text>
</comment>
<dbReference type="EMBL" id="AZFZ01000034">
    <property type="protein sequence ID" value="KRM43413.1"/>
    <property type="molecule type" value="Genomic_DNA"/>
</dbReference>
<gene>
    <name evidence="1" type="ORF">FD47_GL001571</name>
</gene>
<name>A0A0R1YNE7_9LACO</name>